<dbReference type="InterPro" id="IPR013763">
    <property type="entry name" value="Cyclin-like_dom"/>
</dbReference>
<dbReference type="InterPro" id="IPR006671">
    <property type="entry name" value="Cyclin_N"/>
</dbReference>
<dbReference type="FunFam" id="1.10.472.10:FF:000006">
    <property type="entry name" value="Cyclin I"/>
    <property type="match status" value="1"/>
</dbReference>
<keyword evidence="3 6" id="KW-0195">Cyclin</keyword>
<evidence type="ECO:0000256" key="2">
    <source>
        <dbReference type="ARBA" id="ARBA00022618"/>
    </source>
</evidence>
<dbReference type="InterPro" id="IPR036915">
    <property type="entry name" value="Cyclin-like_sf"/>
</dbReference>
<dbReference type="Gene3D" id="1.10.472.10">
    <property type="entry name" value="Cyclin-like"/>
    <property type="match status" value="2"/>
</dbReference>
<dbReference type="EMBL" id="JAGTTL010000005">
    <property type="protein sequence ID" value="KAK6322871.1"/>
    <property type="molecule type" value="Genomic_DNA"/>
</dbReference>
<gene>
    <name evidence="9" type="ORF">J4Q44_G00076630</name>
</gene>
<dbReference type="AlphaFoldDB" id="A0AAN8MBW7"/>
<evidence type="ECO:0000259" key="8">
    <source>
        <dbReference type="SMART" id="SM00385"/>
    </source>
</evidence>
<dbReference type="SUPFAM" id="SSF47954">
    <property type="entry name" value="Cyclin-like"/>
    <property type="match status" value="1"/>
</dbReference>
<protein>
    <recommendedName>
        <fullName evidence="5">Cyclin-I</fullName>
    </recommendedName>
</protein>
<feature type="region of interest" description="Disordered" evidence="7">
    <location>
        <begin position="278"/>
        <end position="315"/>
    </location>
</feature>
<keyword evidence="10" id="KW-1185">Reference proteome</keyword>
<evidence type="ECO:0000256" key="4">
    <source>
        <dbReference type="ARBA" id="ARBA00023306"/>
    </source>
</evidence>
<sequence>MMKFAEPLESQRLSFLLEKAASREAQMWKAYVPKKTYTSVQDTDISPAQRDEAVYWLIDLHSDTKLYPETLSLAISILDRFLGAIKARPKYLRCIAIACYFLAAKSSEEDERVPLLRDLASSSSCGCSPSEILRMERIILDKLNWDLHAATPLEFLHIFHAMVLSCKSRFLVGLVGCNPSQHLSVLTQQLHYCLADSTLLQPLSRGSMLALALITLELENICPDWLALTILLLSKAQIDSSQLIRCRELVSRRLSTQEASLPPNTVYIYQPLDHSVAPGPCDEGEGDSNTRLLSPVTDPPAPAPRDRSLSRVSSTTALLQCHGPPMPSHHPHQVHLRCKLSAKRKVEEMEVDEFYDGIKRLYSEESGGAPEGTVVTGEGPLLVRREGNTSPCPPLQPVSFT</sequence>
<evidence type="ECO:0000313" key="10">
    <source>
        <dbReference type="Proteomes" id="UP001356427"/>
    </source>
</evidence>
<dbReference type="GO" id="GO:0051301">
    <property type="term" value="P:cell division"/>
    <property type="evidence" value="ECO:0007669"/>
    <property type="project" value="UniProtKB-KW"/>
</dbReference>
<comment type="caution">
    <text evidence="9">The sequence shown here is derived from an EMBL/GenBank/DDBJ whole genome shotgun (WGS) entry which is preliminary data.</text>
</comment>
<dbReference type="Pfam" id="PF00134">
    <property type="entry name" value="Cyclin_N"/>
    <property type="match status" value="1"/>
</dbReference>
<proteinExistence type="inferred from homology"/>
<dbReference type="InterPro" id="IPR039361">
    <property type="entry name" value="Cyclin"/>
</dbReference>
<evidence type="ECO:0000256" key="3">
    <source>
        <dbReference type="ARBA" id="ARBA00023127"/>
    </source>
</evidence>
<dbReference type="PANTHER" id="PTHR10177">
    <property type="entry name" value="CYCLINS"/>
    <property type="match status" value="1"/>
</dbReference>
<evidence type="ECO:0000256" key="5">
    <source>
        <dbReference type="ARBA" id="ARBA00073755"/>
    </source>
</evidence>
<comment type="similarity">
    <text evidence="1 6">Belongs to the cyclin family.</text>
</comment>
<reference evidence="9 10" key="1">
    <citation type="submission" date="2021-04" db="EMBL/GenBank/DDBJ databases">
        <authorList>
            <person name="De Guttry C."/>
            <person name="Zahm M."/>
            <person name="Klopp C."/>
            <person name="Cabau C."/>
            <person name="Louis A."/>
            <person name="Berthelot C."/>
            <person name="Parey E."/>
            <person name="Roest Crollius H."/>
            <person name="Montfort J."/>
            <person name="Robinson-Rechavi M."/>
            <person name="Bucao C."/>
            <person name="Bouchez O."/>
            <person name="Gislard M."/>
            <person name="Lluch J."/>
            <person name="Milhes M."/>
            <person name="Lampietro C."/>
            <person name="Lopez Roques C."/>
            <person name="Donnadieu C."/>
            <person name="Braasch I."/>
            <person name="Desvignes T."/>
            <person name="Postlethwait J."/>
            <person name="Bobe J."/>
            <person name="Wedekind C."/>
            <person name="Guiguen Y."/>
        </authorList>
    </citation>
    <scope>NUCLEOTIDE SEQUENCE [LARGE SCALE GENOMIC DNA]</scope>
    <source>
        <strain evidence="9">Cs_M1</strain>
        <tissue evidence="9">Blood</tissue>
    </source>
</reference>
<feature type="domain" description="Cyclin-like" evidence="8">
    <location>
        <begin position="55"/>
        <end position="141"/>
    </location>
</feature>
<dbReference type="InterPro" id="IPR048258">
    <property type="entry name" value="Cyclins_cyclin-box"/>
</dbReference>
<dbReference type="SMART" id="SM00385">
    <property type="entry name" value="CYCLIN"/>
    <property type="match status" value="1"/>
</dbReference>
<accession>A0AAN8MBW7</accession>
<dbReference type="Proteomes" id="UP001356427">
    <property type="component" value="Unassembled WGS sequence"/>
</dbReference>
<keyword evidence="4" id="KW-0131">Cell cycle</keyword>
<dbReference type="PROSITE" id="PS00292">
    <property type="entry name" value="CYCLINS"/>
    <property type="match status" value="1"/>
</dbReference>
<evidence type="ECO:0000256" key="1">
    <source>
        <dbReference type="ARBA" id="ARBA00008742"/>
    </source>
</evidence>
<evidence type="ECO:0000313" key="9">
    <source>
        <dbReference type="EMBL" id="KAK6322871.1"/>
    </source>
</evidence>
<dbReference type="FunFam" id="1.10.472.10:FF:000052">
    <property type="entry name" value="cyclin-I isoform X1"/>
    <property type="match status" value="1"/>
</dbReference>
<evidence type="ECO:0000256" key="7">
    <source>
        <dbReference type="SAM" id="MobiDB-lite"/>
    </source>
</evidence>
<name>A0AAN8MBW7_9TELE</name>
<evidence type="ECO:0000256" key="6">
    <source>
        <dbReference type="RuleBase" id="RU000383"/>
    </source>
</evidence>
<organism evidence="9 10">
    <name type="scientific">Coregonus suidteri</name>
    <dbReference type="NCBI Taxonomy" id="861788"/>
    <lineage>
        <taxon>Eukaryota</taxon>
        <taxon>Metazoa</taxon>
        <taxon>Chordata</taxon>
        <taxon>Craniata</taxon>
        <taxon>Vertebrata</taxon>
        <taxon>Euteleostomi</taxon>
        <taxon>Actinopterygii</taxon>
        <taxon>Neopterygii</taxon>
        <taxon>Teleostei</taxon>
        <taxon>Protacanthopterygii</taxon>
        <taxon>Salmoniformes</taxon>
        <taxon>Salmonidae</taxon>
        <taxon>Coregoninae</taxon>
        <taxon>Coregonus</taxon>
    </lineage>
</organism>
<keyword evidence="2" id="KW-0132">Cell division</keyword>